<feature type="domain" description="PAS" evidence="17">
    <location>
        <begin position="39"/>
        <end position="102"/>
    </location>
</feature>
<comment type="caution">
    <text evidence="19">The sequence shown here is derived from an EMBL/GenBank/DDBJ whole genome shotgun (WGS) entry which is preliminary data.</text>
</comment>
<organism evidence="19 20">
    <name type="scientific">Rhizobium grahamii</name>
    <dbReference type="NCBI Taxonomy" id="1120045"/>
    <lineage>
        <taxon>Bacteria</taxon>
        <taxon>Pseudomonadati</taxon>
        <taxon>Pseudomonadota</taxon>
        <taxon>Alphaproteobacteria</taxon>
        <taxon>Hyphomicrobiales</taxon>
        <taxon>Rhizobiaceae</taxon>
        <taxon>Rhizobium/Agrobacterium group</taxon>
        <taxon>Rhizobium</taxon>
    </lineage>
</organism>
<dbReference type="SMART" id="SM00911">
    <property type="entry name" value="HWE_HK"/>
    <property type="match status" value="1"/>
</dbReference>
<evidence type="ECO:0000259" key="17">
    <source>
        <dbReference type="PROSITE" id="PS50112"/>
    </source>
</evidence>
<comment type="catalytic activity">
    <reaction evidence="1">
        <text>ATP + protein L-histidine = ADP + protein N-phospho-L-histidine.</text>
        <dbReference type="EC" id="2.7.13.3"/>
    </reaction>
</comment>
<keyword evidence="11" id="KW-0547">Nucleotide-binding</keyword>
<evidence type="ECO:0000256" key="15">
    <source>
        <dbReference type="ARBA" id="ARBA00023026"/>
    </source>
</evidence>
<keyword evidence="4" id="KW-0600">Photoreceptor protein</keyword>
<proteinExistence type="predicted"/>
<protein>
    <recommendedName>
        <fullName evidence="3">Blue-light-activated histidine kinase</fullName>
        <ecNumber evidence="2">2.7.13.3</ecNumber>
    </recommendedName>
</protein>
<dbReference type="Gene3D" id="3.30.450.20">
    <property type="entry name" value="PAS domain"/>
    <property type="match status" value="1"/>
</dbReference>
<dbReference type="PANTHER" id="PTHR41523:SF8">
    <property type="entry name" value="ETHYLENE RESPONSE SENSOR PROTEIN"/>
    <property type="match status" value="1"/>
</dbReference>
<evidence type="ECO:0000313" key="20">
    <source>
        <dbReference type="Proteomes" id="UP000254939"/>
    </source>
</evidence>
<evidence type="ECO:0000259" key="18">
    <source>
        <dbReference type="PROSITE" id="PS50113"/>
    </source>
</evidence>
<dbReference type="InterPro" id="IPR001610">
    <property type="entry name" value="PAC"/>
</dbReference>
<keyword evidence="16" id="KW-0675">Receptor</keyword>
<evidence type="ECO:0000256" key="8">
    <source>
        <dbReference type="ARBA" id="ARBA00022643"/>
    </source>
</evidence>
<evidence type="ECO:0000256" key="16">
    <source>
        <dbReference type="ARBA" id="ARBA00023170"/>
    </source>
</evidence>
<evidence type="ECO:0000256" key="10">
    <source>
        <dbReference type="ARBA" id="ARBA00022737"/>
    </source>
</evidence>
<dbReference type="SMART" id="SM00086">
    <property type="entry name" value="PAC"/>
    <property type="match status" value="1"/>
</dbReference>
<gene>
    <name evidence="19" type="ORF">B5K06_31200</name>
</gene>
<accession>A0A370KF54</accession>
<reference evidence="19 20" key="1">
    <citation type="submission" date="2017-03" db="EMBL/GenBank/DDBJ databases">
        <title>Genome analysis of Rhizobial strains effectives or ineffectives for nitrogen fixation isolated from bean seeds.</title>
        <authorList>
            <person name="Peralta H."/>
            <person name="Aguilar-Vera A."/>
            <person name="Mora Y."/>
            <person name="Vargas-Lagunas C."/>
            <person name="Girard L."/>
            <person name="Mora J."/>
        </authorList>
    </citation>
    <scope>NUCLEOTIDE SEQUENCE [LARGE SCALE GENOMIC DNA]</scope>
    <source>
        <strain evidence="19 20">CCGM3</strain>
    </source>
</reference>
<dbReference type="Proteomes" id="UP000254939">
    <property type="component" value="Unassembled WGS sequence"/>
</dbReference>
<dbReference type="PROSITE" id="PS50113">
    <property type="entry name" value="PAC"/>
    <property type="match status" value="1"/>
</dbReference>
<name>A0A370KF54_9HYPH</name>
<evidence type="ECO:0000313" key="19">
    <source>
        <dbReference type="EMBL" id="RDJ02963.1"/>
    </source>
</evidence>
<dbReference type="RefSeq" id="WP_114715659.1">
    <property type="nucleotide sequence ID" value="NZ_KZ857269.1"/>
</dbReference>
<keyword evidence="9" id="KW-0808">Transferase</keyword>
<dbReference type="CDD" id="cd00130">
    <property type="entry name" value="PAS"/>
    <property type="match status" value="1"/>
</dbReference>
<keyword evidence="6" id="KW-0716">Sensory transduction</keyword>
<dbReference type="SUPFAM" id="SSF55785">
    <property type="entry name" value="PYP-like sensor domain (PAS domain)"/>
    <property type="match status" value="1"/>
</dbReference>
<keyword evidence="7" id="KW-0285">Flavoprotein</keyword>
<keyword evidence="13" id="KW-0067">ATP-binding</keyword>
<dbReference type="GO" id="GO:0004673">
    <property type="term" value="F:protein histidine kinase activity"/>
    <property type="evidence" value="ECO:0007669"/>
    <property type="project" value="UniProtKB-EC"/>
</dbReference>
<dbReference type="GO" id="GO:0005524">
    <property type="term" value="F:ATP binding"/>
    <property type="evidence" value="ECO:0007669"/>
    <property type="project" value="UniProtKB-KW"/>
</dbReference>
<evidence type="ECO:0000256" key="1">
    <source>
        <dbReference type="ARBA" id="ARBA00000085"/>
    </source>
</evidence>
<dbReference type="GO" id="GO:0009881">
    <property type="term" value="F:photoreceptor activity"/>
    <property type="evidence" value="ECO:0007669"/>
    <property type="project" value="UniProtKB-KW"/>
</dbReference>
<keyword evidence="5" id="KW-0597">Phosphoprotein</keyword>
<evidence type="ECO:0000256" key="7">
    <source>
        <dbReference type="ARBA" id="ARBA00022630"/>
    </source>
</evidence>
<evidence type="ECO:0000256" key="11">
    <source>
        <dbReference type="ARBA" id="ARBA00022741"/>
    </source>
</evidence>
<dbReference type="InterPro" id="IPR035965">
    <property type="entry name" value="PAS-like_dom_sf"/>
</dbReference>
<sequence length="349" mass="38416">MSEGKKSDIHGDLPAAASRQGMADHKELAIFAFQRTRMPIVVADARKSDYPMVLANDAFLELTGYPAEELLGRNCRMLQGEATSPTAVAEIRAIISHEREGTVEILNYRKDGSAFWNQLHLSPIRDDDGSLAYYFASQIDVTEYRKIQTLEEAEHRLLLEVDHRTKNVLAIVDSIVRLSRSDDAAVYAASVQQRVQALSRTHMLLAENGWQQASLRDIVTLQVGVFSEHNVEIDGPEVMVPAPSVQPIGLAIHELAANAAVHGSLSRGNGRLAIGWRREGEGLVLEWHEKGGNKFGAASVKGFGTVLLGAVLENQLGGRIMRDWREDGLLLVVELPSLDRIGRSLQSKV</sequence>
<dbReference type="EMBL" id="NAAC01000045">
    <property type="protein sequence ID" value="RDJ02963.1"/>
    <property type="molecule type" value="Genomic_DNA"/>
</dbReference>
<keyword evidence="15" id="KW-0843">Virulence</keyword>
<evidence type="ECO:0000256" key="12">
    <source>
        <dbReference type="ARBA" id="ARBA00022777"/>
    </source>
</evidence>
<evidence type="ECO:0000256" key="5">
    <source>
        <dbReference type="ARBA" id="ARBA00022553"/>
    </source>
</evidence>
<dbReference type="InterPro" id="IPR036890">
    <property type="entry name" value="HATPase_C_sf"/>
</dbReference>
<keyword evidence="12" id="KW-0418">Kinase</keyword>
<evidence type="ECO:0000256" key="6">
    <source>
        <dbReference type="ARBA" id="ARBA00022606"/>
    </source>
</evidence>
<keyword evidence="14" id="KW-0157">Chromophore</keyword>
<dbReference type="NCBIfam" id="TIGR00229">
    <property type="entry name" value="sensory_box"/>
    <property type="match status" value="1"/>
</dbReference>
<feature type="domain" description="PAC" evidence="18">
    <location>
        <begin position="99"/>
        <end position="153"/>
    </location>
</feature>
<evidence type="ECO:0000256" key="14">
    <source>
        <dbReference type="ARBA" id="ARBA00022991"/>
    </source>
</evidence>
<evidence type="ECO:0000256" key="3">
    <source>
        <dbReference type="ARBA" id="ARBA00021740"/>
    </source>
</evidence>
<dbReference type="EC" id="2.7.13.3" evidence="2"/>
<evidence type="ECO:0000256" key="9">
    <source>
        <dbReference type="ARBA" id="ARBA00022679"/>
    </source>
</evidence>
<dbReference type="InterPro" id="IPR011102">
    <property type="entry name" value="Sig_transdc_His_kinase_HWE"/>
</dbReference>
<keyword evidence="8" id="KW-0288">FMN</keyword>
<dbReference type="OrthoDB" id="7991996at2"/>
<dbReference type="AlphaFoldDB" id="A0A370KF54"/>
<dbReference type="PROSITE" id="PS50112">
    <property type="entry name" value="PAS"/>
    <property type="match status" value="1"/>
</dbReference>
<dbReference type="Pfam" id="PF07536">
    <property type="entry name" value="HWE_HK"/>
    <property type="match status" value="1"/>
</dbReference>
<dbReference type="NCBIfam" id="NF010077">
    <property type="entry name" value="PRK13559.1"/>
    <property type="match status" value="1"/>
</dbReference>
<keyword evidence="10" id="KW-0677">Repeat</keyword>
<dbReference type="PANTHER" id="PTHR41523">
    <property type="entry name" value="TWO-COMPONENT SYSTEM SENSOR PROTEIN"/>
    <property type="match status" value="1"/>
</dbReference>
<evidence type="ECO:0000256" key="4">
    <source>
        <dbReference type="ARBA" id="ARBA00022543"/>
    </source>
</evidence>
<dbReference type="InterPro" id="IPR000700">
    <property type="entry name" value="PAS-assoc_C"/>
</dbReference>
<evidence type="ECO:0000256" key="2">
    <source>
        <dbReference type="ARBA" id="ARBA00012438"/>
    </source>
</evidence>
<dbReference type="Pfam" id="PF13426">
    <property type="entry name" value="PAS_9"/>
    <property type="match status" value="1"/>
</dbReference>
<dbReference type="Gene3D" id="3.30.565.10">
    <property type="entry name" value="Histidine kinase-like ATPase, C-terminal domain"/>
    <property type="match status" value="1"/>
</dbReference>
<dbReference type="InterPro" id="IPR000014">
    <property type="entry name" value="PAS"/>
</dbReference>
<evidence type="ECO:0000256" key="13">
    <source>
        <dbReference type="ARBA" id="ARBA00022840"/>
    </source>
</evidence>